<dbReference type="Pfam" id="PF20435">
    <property type="entry name" value="ASY3-like"/>
    <property type="match status" value="2"/>
</dbReference>
<dbReference type="InterPro" id="IPR037731">
    <property type="entry name" value="ASY3-like"/>
</dbReference>
<dbReference type="InterPro" id="IPR046845">
    <property type="entry name" value="ASY3-like_CC"/>
</dbReference>
<feature type="region of interest" description="Disordered" evidence="1">
    <location>
        <begin position="624"/>
        <end position="690"/>
    </location>
</feature>
<reference evidence="3 4" key="1">
    <citation type="journal article" date="2017" name="Plant Biotechnol. J.">
        <title>A comprehensive draft genome sequence for lupin (Lupinus angustifolius), an emerging health food: insights into plant-microbe interactions and legume evolution.</title>
        <authorList>
            <person name="Hane J.K."/>
            <person name="Ming Y."/>
            <person name="Kamphuis L.G."/>
            <person name="Nelson M.N."/>
            <person name="Garg G."/>
            <person name="Atkins C.A."/>
            <person name="Bayer P.E."/>
            <person name="Bravo A."/>
            <person name="Bringans S."/>
            <person name="Cannon S."/>
            <person name="Edwards D."/>
            <person name="Foley R."/>
            <person name="Gao L.L."/>
            <person name="Harrison M.J."/>
            <person name="Huang W."/>
            <person name="Hurgobin B."/>
            <person name="Li S."/>
            <person name="Liu C.W."/>
            <person name="McGrath A."/>
            <person name="Morahan G."/>
            <person name="Murray J."/>
            <person name="Weller J."/>
            <person name="Jian J."/>
            <person name="Singh K.B."/>
        </authorList>
    </citation>
    <scope>NUCLEOTIDE SEQUENCE [LARGE SCALE GENOMIC DNA]</scope>
    <source>
        <strain evidence="4">cv. Tanjil</strain>
        <tissue evidence="3">Whole plant</tissue>
    </source>
</reference>
<accession>A0A4P1RLM1</accession>
<feature type="region of interest" description="Disordered" evidence="1">
    <location>
        <begin position="106"/>
        <end position="438"/>
    </location>
</feature>
<protein>
    <recommendedName>
        <fullName evidence="2">Meiosis-specific protein ASY3-like coiled-coil domain-containing protein</fullName>
    </recommendedName>
</protein>
<keyword evidence="4" id="KW-1185">Reference proteome</keyword>
<feature type="region of interest" description="Disordered" evidence="1">
    <location>
        <begin position="506"/>
        <end position="569"/>
    </location>
</feature>
<proteinExistence type="predicted"/>
<evidence type="ECO:0000313" key="4">
    <source>
        <dbReference type="Proteomes" id="UP000188354"/>
    </source>
</evidence>
<name>A0A4P1RLM1_LUPAN</name>
<gene>
    <name evidence="3" type="ORF">TanjilG_15468</name>
</gene>
<dbReference type="PANTHER" id="PTHR36027">
    <property type="entry name" value="MEIOSIS-SPECIFIC PROTEIN ASY3"/>
    <property type="match status" value="1"/>
</dbReference>
<feature type="compositionally biased region" description="Basic and acidic residues" evidence="1">
    <location>
        <begin position="121"/>
        <end position="169"/>
    </location>
</feature>
<feature type="compositionally biased region" description="Basic and acidic residues" evidence="1">
    <location>
        <begin position="359"/>
        <end position="371"/>
    </location>
</feature>
<organism evidence="3 4">
    <name type="scientific">Lupinus angustifolius</name>
    <name type="common">Narrow-leaved blue lupine</name>
    <dbReference type="NCBI Taxonomy" id="3871"/>
    <lineage>
        <taxon>Eukaryota</taxon>
        <taxon>Viridiplantae</taxon>
        <taxon>Streptophyta</taxon>
        <taxon>Embryophyta</taxon>
        <taxon>Tracheophyta</taxon>
        <taxon>Spermatophyta</taxon>
        <taxon>Magnoliopsida</taxon>
        <taxon>eudicotyledons</taxon>
        <taxon>Gunneridae</taxon>
        <taxon>Pentapetalae</taxon>
        <taxon>rosids</taxon>
        <taxon>fabids</taxon>
        <taxon>Fabales</taxon>
        <taxon>Fabaceae</taxon>
        <taxon>Papilionoideae</taxon>
        <taxon>50 kb inversion clade</taxon>
        <taxon>genistoids sensu lato</taxon>
        <taxon>core genistoids</taxon>
        <taxon>Genisteae</taxon>
        <taxon>Lupinus</taxon>
    </lineage>
</organism>
<dbReference type="EMBL" id="CM007364">
    <property type="protein sequence ID" value="OIW13019.1"/>
    <property type="molecule type" value="Genomic_DNA"/>
</dbReference>
<feature type="compositionally biased region" description="Polar residues" evidence="1">
    <location>
        <begin position="530"/>
        <end position="544"/>
    </location>
</feature>
<feature type="compositionally biased region" description="Low complexity" evidence="1">
    <location>
        <begin position="629"/>
        <end position="643"/>
    </location>
</feature>
<feature type="domain" description="Meiosis-specific protein ASY3-like coiled-coil" evidence="2">
    <location>
        <begin position="398"/>
        <end position="775"/>
    </location>
</feature>
<dbReference type="PANTHER" id="PTHR36027:SF1">
    <property type="entry name" value="MEIOSIS-SPECIFIC PROTEIN ASY3"/>
    <property type="match status" value="1"/>
</dbReference>
<feature type="compositionally biased region" description="Low complexity" evidence="1">
    <location>
        <begin position="424"/>
        <end position="433"/>
    </location>
</feature>
<sequence>MEDSKGSTRCGTKKGNEPIVANTERVTSNVGNFGREKSKVQRVTTSFNTKKVEGPEEALKCSWVPKPFYQRAFNSEDILQPNHASAVGRDTPNGIECAAVKVPAQIFSKPNQTSNFTSSNDNHKKSDGETSRSKEKKDGNTERVQEFTFTTEKEVYESDKTKPEDKTTRSENSTENLRMKLCQILGTTSVPETQHAGSQTRNKGKVEERLPLEQAVNPKDNKFVKTRQYSDTIETDSENPDHTPKRPVTRSLTRKRMPSKKQPAKGKNGTSSKDPEDRPEKSILSFGEKWTGRQDTFPNDDSLMSLKKKGQGKNSKIGPHKTFTENDTGKRDTFPNDDSSMSLKKKGQGKNSKIGPHKTFTENDTGKRDTFPNDGSSMSLKKKGQGKNSKIGPHKTFFTENDSGKRDTFPNDGSSMSLKKKGMGKNSKNGPNKTCFTENDTADKLYRDTTKTDLPLHDGSTFSFGNKTGDFNGCIPDHQTKCPLTPKINQRKVYYQPPAVNNTDLHEEHEVSEKGNQQECKSDPIVHNVGKSQDNFQSPTFQLNTPASLSSSPSPTPKTDQKANDISSSVSTEIRFSLGAIRNSRTFQISEPDFDWSSEQKQSSVSLSLGSEIDNFVSSCLELEEQDGSSDSSSEEINFSGSQGSRIRHTDERKGFELHPVKRMRKLESIELNDRRSEESDSLDEASQQTRDGSLRAVELFASELVKLKNKLKLMTSQKCSEVLKSVAEEIHLQLQNVHSQIQTDIKKRFREKLIGLSKSKRKRLETRFEGVAHKKLLSQVEEAVEMKVNDAQRKITATHEASFC</sequence>
<feature type="compositionally biased region" description="Polar residues" evidence="1">
    <location>
        <begin position="185"/>
        <end position="201"/>
    </location>
</feature>
<feature type="domain" description="Meiosis-specific protein ASY3-like coiled-coil" evidence="2">
    <location>
        <begin position="114"/>
        <end position="384"/>
    </location>
</feature>
<dbReference type="Gramene" id="OIW13019">
    <property type="protein sequence ID" value="OIW13019"/>
    <property type="gene ID" value="TanjilG_15468"/>
</dbReference>
<dbReference type="GO" id="GO:0051321">
    <property type="term" value="P:meiotic cell cycle"/>
    <property type="evidence" value="ECO:0007669"/>
    <property type="project" value="InterPro"/>
</dbReference>
<dbReference type="Proteomes" id="UP000188354">
    <property type="component" value="Chromosome LG04"/>
</dbReference>
<evidence type="ECO:0000256" key="1">
    <source>
        <dbReference type="SAM" id="MobiDB-lite"/>
    </source>
</evidence>
<feature type="compositionally biased region" description="Basic and acidic residues" evidence="1">
    <location>
        <begin position="648"/>
        <end position="679"/>
    </location>
</feature>
<dbReference type="AlphaFoldDB" id="A0A4P1RLM1"/>
<feature type="compositionally biased region" description="Basic and acidic residues" evidence="1">
    <location>
        <begin position="322"/>
        <end position="334"/>
    </location>
</feature>
<evidence type="ECO:0000259" key="2">
    <source>
        <dbReference type="Pfam" id="PF20435"/>
    </source>
</evidence>
<evidence type="ECO:0000313" key="3">
    <source>
        <dbReference type="EMBL" id="OIW13019.1"/>
    </source>
</evidence>
<feature type="compositionally biased region" description="Polar residues" evidence="1">
    <location>
        <begin position="108"/>
        <end position="120"/>
    </location>
</feature>
<feature type="compositionally biased region" description="Basic residues" evidence="1">
    <location>
        <begin position="245"/>
        <end position="264"/>
    </location>
</feature>